<sequence>MQEINYSIKNESNSLVIERDILTKSISRLYQQDPQLTRIQQDKLLTKYQYQLRVVNEKIKNLESKKEPDVLSSKDQSIKEMDQKLSRIEKRLQELTTKFTRPNEDVDKVSKKPTEKAKKADSQILAKKNEEPSFYPPNMKTDSKPRKDLEVVTMTEVPKKIPEFFLTKFKEKQLETKTIQHSTDTPVVKNLENVVKIAVPETNVCERPECTNPKFTNRHCTLHSNSNQTKFENNETGVVIPSSQSVESQQTEIKHPITNENTKEQVKDVDESLDEDDITKVVASIEKSLSNLDQVEVE</sequence>
<reference evidence="3" key="1">
    <citation type="submission" date="2018-05" db="EMBL/GenBank/DDBJ databases">
        <authorList>
            <person name="Lanie J.A."/>
            <person name="Ng W.-L."/>
            <person name="Kazmierczak K.M."/>
            <person name="Andrzejewski T.M."/>
            <person name="Davidsen T.M."/>
            <person name="Wayne K.J."/>
            <person name="Tettelin H."/>
            <person name="Glass J.I."/>
            <person name="Rusch D."/>
            <person name="Podicherti R."/>
            <person name="Tsui H.-C.T."/>
            <person name="Winkler M.E."/>
        </authorList>
    </citation>
    <scope>NUCLEOTIDE SEQUENCE</scope>
</reference>
<dbReference type="EMBL" id="UINC01019402">
    <property type="protein sequence ID" value="SVA82134.1"/>
    <property type="molecule type" value="Genomic_DNA"/>
</dbReference>
<accession>A0A381YYW4</accession>
<dbReference type="AlphaFoldDB" id="A0A381YYW4"/>
<feature type="region of interest" description="Disordered" evidence="2">
    <location>
        <begin position="242"/>
        <end position="274"/>
    </location>
</feature>
<organism evidence="3">
    <name type="scientific">marine metagenome</name>
    <dbReference type="NCBI Taxonomy" id="408172"/>
    <lineage>
        <taxon>unclassified sequences</taxon>
        <taxon>metagenomes</taxon>
        <taxon>ecological metagenomes</taxon>
    </lineage>
</organism>
<evidence type="ECO:0000313" key="3">
    <source>
        <dbReference type="EMBL" id="SVA82134.1"/>
    </source>
</evidence>
<gene>
    <name evidence="3" type="ORF">METZ01_LOCUS134988</name>
</gene>
<feature type="compositionally biased region" description="Polar residues" evidence="2">
    <location>
        <begin position="242"/>
        <end position="251"/>
    </location>
</feature>
<evidence type="ECO:0000256" key="2">
    <source>
        <dbReference type="SAM" id="MobiDB-lite"/>
    </source>
</evidence>
<feature type="region of interest" description="Disordered" evidence="2">
    <location>
        <begin position="103"/>
        <end position="123"/>
    </location>
</feature>
<protein>
    <submittedName>
        <fullName evidence="3">Uncharacterized protein</fullName>
    </submittedName>
</protein>
<feature type="coiled-coil region" evidence="1">
    <location>
        <begin position="45"/>
        <end position="98"/>
    </location>
</feature>
<proteinExistence type="predicted"/>
<feature type="compositionally biased region" description="Basic and acidic residues" evidence="2">
    <location>
        <begin position="252"/>
        <end position="270"/>
    </location>
</feature>
<name>A0A381YYW4_9ZZZZ</name>
<evidence type="ECO:0000256" key="1">
    <source>
        <dbReference type="SAM" id="Coils"/>
    </source>
</evidence>
<keyword evidence="1" id="KW-0175">Coiled coil</keyword>